<dbReference type="EMBL" id="BACD03000001">
    <property type="protein sequence ID" value="GAO45868.1"/>
    <property type="molecule type" value="Genomic_DNA"/>
</dbReference>
<feature type="compositionally biased region" description="Acidic residues" evidence="4">
    <location>
        <begin position="1012"/>
        <end position="1027"/>
    </location>
</feature>
<dbReference type="Pfam" id="PF00400">
    <property type="entry name" value="WD40"/>
    <property type="match status" value="4"/>
</dbReference>
<keyword evidence="2" id="KW-0677">Repeat</keyword>
<feature type="region of interest" description="Disordered" evidence="4">
    <location>
        <begin position="857"/>
        <end position="971"/>
    </location>
</feature>
<dbReference type="Proteomes" id="UP000033140">
    <property type="component" value="Unassembled WGS sequence"/>
</dbReference>
<comment type="caution">
    <text evidence="6">The sequence shown here is derived from an EMBL/GenBank/DDBJ whole genome shotgun (WGS) entry which is preliminary data.</text>
</comment>
<keyword evidence="7" id="KW-1185">Reference proteome</keyword>
<reference evidence="6 7" key="1">
    <citation type="journal article" date="2011" name="J. Gen. Appl. Microbiol.">
        <title>Draft genome sequencing of the enigmatic yeast Saitoella complicata.</title>
        <authorList>
            <person name="Nishida H."/>
            <person name="Hamamoto M."/>
            <person name="Sugiyama J."/>
        </authorList>
    </citation>
    <scope>NUCLEOTIDE SEQUENCE [LARGE SCALE GENOMIC DNA]</scope>
    <source>
        <strain evidence="6 7">NRRL Y-17804</strain>
    </source>
</reference>
<dbReference type="PANTHER" id="PTHR14221:SF0">
    <property type="entry name" value="WD REPEAT-CONTAINING PROTEIN 44"/>
    <property type="match status" value="1"/>
</dbReference>
<evidence type="ECO:0000313" key="6">
    <source>
        <dbReference type="EMBL" id="GAO45868.1"/>
    </source>
</evidence>
<feature type="repeat" description="WD" evidence="3">
    <location>
        <begin position="696"/>
        <end position="718"/>
    </location>
</feature>
<protein>
    <submittedName>
        <fullName evidence="6">Uncharacterized protein</fullName>
    </submittedName>
</protein>
<dbReference type="InterPro" id="IPR001680">
    <property type="entry name" value="WD40_rpt"/>
</dbReference>
<dbReference type="CDD" id="cd00200">
    <property type="entry name" value="WD40"/>
    <property type="match status" value="1"/>
</dbReference>
<evidence type="ECO:0000256" key="1">
    <source>
        <dbReference type="ARBA" id="ARBA00022574"/>
    </source>
</evidence>
<feature type="compositionally biased region" description="Polar residues" evidence="4">
    <location>
        <begin position="219"/>
        <end position="228"/>
    </location>
</feature>
<accession>A0A0E9N7V4</accession>
<feature type="region of interest" description="Disordered" evidence="4">
    <location>
        <begin position="78"/>
        <end position="97"/>
    </location>
</feature>
<organism evidence="6 7">
    <name type="scientific">Saitoella complicata (strain BCRC 22490 / CBS 7301 / JCM 7358 / NBRC 10748 / NRRL Y-17804)</name>
    <dbReference type="NCBI Taxonomy" id="698492"/>
    <lineage>
        <taxon>Eukaryota</taxon>
        <taxon>Fungi</taxon>
        <taxon>Dikarya</taxon>
        <taxon>Ascomycota</taxon>
        <taxon>Taphrinomycotina</taxon>
        <taxon>Taphrinomycotina incertae sedis</taxon>
        <taxon>Saitoella</taxon>
    </lineage>
</organism>
<feature type="region of interest" description="Disordered" evidence="4">
    <location>
        <begin position="1005"/>
        <end position="1028"/>
    </location>
</feature>
<keyword evidence="1 3" id="KW-0853">WD repeat</keyword>
<evidence type="ECO:0000256" key="3">
    <source>
        <dbReference type="PROSITE-ProRule" id="PRU00221"/>
    </source>
</evidence>
<feature type="compositionally biased region" description="Polar residues" evidence="4">
    <location>
        <begin position="892"/>
        <end position="904"/>
    </location>
</feature>
<dbReference type="SMART" id="SM00320">
    <property type="entry name" value="WD40"/>
    <property type="match status" value="7"/>
</dbReference>
<dbReference type="PANTHER" id="PTHR14221">
    <property type="entry name" value="WD REPEAT DOMAIN 44"/>
    <property type="match status" value="1"/>
</dbReference>
<name>A0A0E9N7V4_SAICN</name>
<dbReference type="InterPro" id="IPR036322">
    <property type="entry name" value="WD40_repeat_dom_sf"/>
</dbReference>
<feature type="region of interest" description="Disordered" evidence="4">
    <location>
        <begin position="212"/>
        <end position="231"/>
    </location>
</feature>
<keyword evidence="5" id="KW-1133">Transmembrane helix</keyword>
<evidence type="ECO:0000256" key="5">
    <source>
        <dbReference type="SAM" id="Phobius"/>
    </source>
</evidence>
<evidence type="ECO:0000256" key="2">
    <source>
        <dbReference type="ARBA" id="ARBA00022737"/>
    </source>
</evidence>
<dbReference type="PROSITE" id="PS50294">
    <property type="entry name" value="WD_REPEATS_REGION"/>
    <property type="match status" value="3"/>
</dbReference>
<feature type="repeat" description="WD" evidence="3">
    <location>
        <begin position="428"/>
        <end position="469"/>
    </location>
</feature>
<feature type="repeat" description="WD" evidence="3">
    <location>
        <begin position="501"/>
        <end position="533"/>
    </location>
</feature>
<keyword evidence="5" id="KW-0472">Membrane</keyword>
<proteinExistence type="predicted"/>
<dbReference type="Gene3D" id="2.130.10.10">
    <property type="entry name" value="YVTN repeat-like/Quinoprotein amine dehydrogenase"/>
    <property type="match status" value="1"/>
</dbReference>
<gene>
    <name evidence="6" type="ORF">G7K_0114-t1</name>
</gene>
<dbReference type="PROSITE" id="PS50082">
    <property type="entry name" value="WD_REPEATS_2"/>
    <property type="match status" value="4"/>
</dbReference>
<feature type="transmembrane region" description="Helical" evidence="5">
    <location>
        <begin position="12"/>
        <end position="38"/>
    </location>
</feature>
<reference evidence="6 7" key="2">
    <citation type="journal article" date="2014" name="J. Gen. Appl. Microbiol.">
        <title>The early diverging ascomycetous budding yeast Saitoella complicata has three histone deacetylases belonging to the Clr6, Hos2, and Rpd3 lineages.</title>
        <authorList>
            <person name="Nishida H."/>
            <person name="Matsumoto T."/>
            <person name="Kondo S."/>
            <person name="Hamamoto M."/>
            <person name="Yoshikawa H."/>
        </authorList>
    </citation>
    <scope>NUCLEOTIDE SEQUENCE [LARGE SCALE GENOMIC DNA]</scope>
    <source>
        <strain evidence="6 7">NRRL Y-17804</strain>
    </source>
</reference>
<feature type="repeat" description="WD" evidence="3">
    <location>
        <begin position="541"/>
        <end position="575"/>
    </location>
</feature>
<dbReference type="InterPro" id="IPR015943">
    <property type="entry name" value="WD40/YVTN_repeat-like_dom_sf"/>
</dbReference>
<feature type="compositionally biased region" description="Basic and acidic residues" evidence="4">
    <location>
        <begin position="391"/>
        <end position="400"/>
    </location>
</feature>
<feature type="compositionally biased region" description="Polar residues" evidence="4">
    <location>
        <begin position="944"/>
        <end position="957"/>
    </location>
</feature>
<feature type="region of interest" description="Disordered" evidence="4">
    <location>
        <begin position="387"/>
        <end position="428"/>
    </location>
</feature>
<keyword evidence="5" id="KW-0812">Transmembrane</keyword>
<feature type="region of interest" description="Disordered" evidence="4">
    <location>
        <begin position="124"/>
        <end position="207"/>
    </location>
</feature>
<dbReference type="AlphaFoldDB" id="A0A0E9N7V4"/>
<feature type="compositionally biased region" description="Low complexity" evidence="4">
    <location>
        <begin position="148"/>
        <end position="182"/>
    </location>
</feature>
<evidence type="ECO:0000313" key="7">
    <source>
        <dbReference type="Proteomes" id="UP000033140"/>
    </source>
</evidence>
<dbReference type="InterPro" id="IPR040324">
    <property type="entry name" value="WDR44/Dgr2"/>
</dbReference>
<dbReference type="SUPFAM" id="SSF50978">
    <property type="entry name" value="WD40 repeat-like"/>
    <property type="match status" value="1"/>
</dbReference>
<reference evidence="6 7" key="3">
    <citation type="journal article" date="2015" name="Genome Announc.">
        <title>Draft Genome Sequence of the Archiascomycetous Yeast Saitoella complicata.</title>
        <authorList>
            <person name="Yamauchi K."/>
            <person name="Kondo S."/>
            <person name="Hamamoto M."/>
            <person name="Takahashi Y."/>
            <person name="Ogura Y."/>
            <person name="Hayashi T."/>
            <person name="Nishida H."/>
        </authorList>
    </citation>
    <scope>NUCLEOTIDE SEQUENCE [LARGE SCALE GENOMIC DNA]</scope>
    <source>
        <strain evidence="6 7">NRRL Y-17804</strain>
    </source>
</reference>
<evidence type="ECO:0000256" key="4">
    <source>
        <dbReference type="SAM" id="MobiDB-lite"/>
    </source>
</evidence>
<sequence>MRAMLVRCSNFVLSCVCFGVNDITAYGSFLFFLLIVLMDNRVSSFNPLRLGLVYVGPSAGRMKHAPFMAYTAARPDRDAPTHTLTDGLPGSYPHRTPPEPVIVTSPTIDLKSASPQLTYTLAESLSIPRDNAPRTESDTLHPSGPYITSGRSHSSRSLTSQTRIPMFAAASPSSRASSMSRRTGNGGAAGSLYSSSPGAGNAQDDYFHTPAASSRARLSEQSPGSDPLSQRIAERAVSYRVRSMITPVEEYQPASTLSPGDRAPSRVRQQSTAGEIINGIGSMLSLENGSGEKPATADSIKSYSKKSKKSVSFLTKMIGGAKLKYGGDDEETLEDITRREGLDADLFSQPLGHVPRRPALPKYIRVRSSGKSEREFNRVFLAQELQPPVYDETKSNDKRRSSATAEQINKRGGSIPGDAGKTNGTGLPEHKTGAIWAMKFSKDGKYMATGGQDMVVRVWAVISSPEERAKHEKLEERNTEGQNAGYKLNAPVFSSEPLHEFRGHTADVLDLSWSRNNFLLSSSMDKTVRLWHVTQKVCLACFEHSDFVTAIAFHPKDDRFFLSGALDCKLRLWSIPDKEVAYWNELPELITAVAFTPDGNVAIAGSFTGLCLFYETEGLRYHTQVHVRSSRGRNSRGSKITGIETVSMPPDNPHGDCKLLITSNDSRIRMYDMRDKSLETKFKGNENTCSQIRATFSDDGRYVICGSEDRQVYIWDVNPGPHDKKDRRGYEHFEAHSAIVTVAAFAPIKSKQLLTMSGDPTYRDCTDIANGRARSSSLASSYYSPARCGHRKTTTYSSATSKADHPTHPDGNIIVCADYTGRIKVFRQDCAYHSFSDNISETSSRRTISSLFRRRSTLSQHSATEANVHGSWRNSAQGLRVPSTPGSLRGSLENTNDYGHTDSPTIKGVRREQATPASAKSKEFVTPRSAMSRKSVDAAMSPASPLQVQKQAPTPTLQPQSQQKSRSREQSVIDAMLQDAGLTSTYYNMRAKTQRMDSGLTAATVSTQATSTDDESDDEFFDPEEEDQGVRCKRCGATNFKVFRDPKHPSHTQLRCARCNHLAG</sequence>